<reference evidence="1" key="1">
    <citation type="submission" date="2021-02" db="EMBL/GenBank/DDBJ databases">
        <title>Genome sequence Cadophora malorum strain M34.</title>
        <authorList>
            <person name="Stefanovic E."/>
            <person name="Vu D."/>
            <person name="Scully C."/>
            <person name="Dijksterhuis J."/>
            <person name="Roader J."/>
            <person name="Houbraken J."/>
        </authorList>
    </citation>
    <scope>NUCLEOTIDE SEQUENCE</scope>
    <source>
        <strain evidence="1">M34</strain>
    </source>
</reference>
<proteinExistence type="predicted"/>
<dbReference type="AlphaFoldDB" id="A0A8H8BWI5"/>
<accession>A0A8H8BWI5</accession>
<dbReference type="SUPFAM" id="SSF49777">
    <property type="entry name" value="PEBP-like"/>
    <property type="match status" value="1"/>
</dbReference>
<dbReference type="InterPro" id="IPR036610">
    <property type="entry name" value="PEBP-like_sf"/>
</dbReference>
<organism evidence="1 2">
    <name type="scientific">Cadophora malorum</name>
    <dbReference type="NCBI Taxonomy" id="108018"/>
    <lineage>
        <taxon>Eukaryota</taxon>
        <taxon>Fungi</taxon>
        <taxon>Dikarya</taxon>
        <taxon>Ascomycota</taxon>
        <taxon>Pezizomycotina</taxon>
        <taxon>Leotiomycetes</taxon>
        <taxon>Helotiales</taxon>
        <taxon>Ploettnerulaceae</taxon>
        <taxon>Cadophora</taxon>
    </lineage>
</organism>
<dbReference type="Gene3D" id="3.90.280.10">
    <property type="entry name" value="PEBP-like"/>
    <property type="match status" value="1"/>
</dbReference>
<evidence type="ECO:0000313" key="2">
    <source>
        <dbReference type="Proteomes" id="UP000664132"/>
    </source>
</evidence>
<dbReference type="OrthoDB" id="2506647at2759"/>
<dbReference type="EMBL" id="JAFJYH010000003">
    <property type="protein sequence ID" value="KAG4426309.1"/>
    <property type="molecule type" value="Genomic_DNA"/>
</dbReference>
<evidence type="ECO:0008006" key="3">
    <source>
        <dbReference type="Google" id="ProtNLM"/>
    </source>
</evidence>
<protein>
    <recommendedName>
        <fullName evidence="3">PEBP-like protein</fullName>
    </recommendedName>
</protein>
<keyword evidence="2" id="KW-1185">Reference proteome</keyword>
<name>A0A8H8BWI5_9HELO</name>
<sequence length="181" mass="19708">MPTSPDVVPFFEPRVKVSASYGTTNVDSGTRIGTLQPVPEPKFTFSAERGYDPKTTKYLKLIIDPDAPGPDGTVQAPLQGVLSDFLHLAIEDAQPDCVTESPRTVRMYLNPTPLSVAPHRYISLVYRQPKNFELPLALSLTVAGINLQQFVDKYDWELVGGNFYLQGVSTNLGGVGEGGPI</sequence>
<evidence type="ECO:0000313" key="1">
    <source>
        <dbReference type="EMBL" id="KAG4426309.1"/>
    </source>
</evidence>
<gene>
    <name evidence="1" type="ORF">IFR04_000492</name>
</gene>
<dbReference type="Proteomes" id="UP000664132">
    <property type="component" value="Unassembled WGS sequence"/>
</dbReference>
<comment type="caution">
    <text evidence="1">The sequence shown here is derived from an EMBL/GenBank/DDBJ whole genome shotgun (WGS) entry which is preliminary data.</text>
</comment>